<dbReference type="InterPro" id="IPR008271">
    <property type="entry name" value="Ser/Thr_kinase_AS"/>
</dbReference>
<evidence type="ECO:0000256" key="6">
    <source>
        <dbReference type="ARBA" id="ARBA00022777"/>
    </source>
</evidence>
<dbReference type="Pfam" id="PF00069">
    <property type="entry name" value="Pkinase"/>
    <property type="match status" value="1"/>
</dbReference>
<dbReference type="AlphaFoldDB" id="A0A1R2CYW1"/>
<feature type="compositionally biased region" description="Basic and acidic residues" evidence="12">
    <location>
        <begin position="9"/>
        <end position="18"/>
    </location>
</feature>
<feature type="compositionally biased region" description="Basic residues" evidence="12">
    <location>
        <begin position="59"/>
        <end position="68"/>
    </location>
</feature>
<name>A0A1R2CYW1_9CILI</name>
<evidence type="ECO:0000256" key="12">
    <source>
        <dbReference type="SAM" id="MobiDB-lite"/>
    </source>
</evidence>
<comment type="catalytic activity">
    <reaction evidence="8">
        <text>L-seryl-[protein] + ATP = O-phospho-L-seryl-[protein] + ADP + H(+)</text>
        <dbReference type="Rhea" id="RHEA:17989"/>
        <dbReference type="Rhea" id="RHEA-COMP:9863"/>
        <dbReference type="Rhea" id="RHEA-COMP:11604"/>
        <dbReference type="ChEBI" id="CHEBI:15378"/>
        <dbReference type="ChEBI" id="CHEBI:29999"/>
        <dbReference type="ChEBI" id="CHEBI:30616"/>
        <dbReference type="ChEBI" id="CHEBI:83421"/>
        <dbReference type="ChEBI" id="CHEBI:456216"/>
        <dbReference type="EC" id="2.7.12.1"/>
    </reaction>
</comment>
<keyword evidence="3" id="KW-0723">Serine/threonine-protein kinase</keyword>
<comment type="similarity">
    <text evidence="1">Belongs to the protein kinase superfamily. CMGC Ser/Thr protein kinase family. MNB/DYRK subfamily.</text>
</comment>
<dbReference type="OrthoDB" id="9332038at2759"/>
<reference evidence="14 15" key="1">
    <citation type="submission" date="2016-11" db="EMBL/GenBank/DDBJ databases">
        <title>The macronuclear genome of Stentor coeruleus: a giant cell with tiny introns.</title>
        <authorList>
            <person name="Slabodnick M."/>
            <person name="Ruby J.G."/>
            <person name="Reiff S.B."/>
            <person name="Swart E.C."/>
            <person name="Gosai S."/>
            <person name="Prabakaran S."/>
            <person name="Witkowska E."/>
            <person name="Larue G.E."/>
            <person name="Fisher S."/>
            <person name="Freeman R.M."/>
            <person name="Gunawardena J."/>
            <person name="Chu W."/>
            <person name="Stover N.A."/>
            <person name="Gregory B.D."/>
            <person name="Nowacki M."/>
            <person name="Derisi J."/>
            <person name="Roy S.W."/>
            <person name="Marshall W.F."/>
            <person name="Sood P."/>
        </authorList>
    </citation>
    <scope>NUCLEOTIDE SEQUENCE [LARGE SCALE GENOMIC DNA]</scope>
    <source>
        <strain evidence="14">WM001</strain>
    </source>
</reference>
<dbReference type="EC" id="2.7.12.1" evidence="2"/>
<sequence>MISNNESLQKLDESHKDASSFLSPTSRKSLQKATTTKTSQKRLKTKRSDPKISTDPVKKKPSLKKNRSTKISSPLSSPKVSSKIKITSPVTRVQKNSSKLIANTSNRSLKISLSPKSSYMSPEEIEYPLKPVQALNMLKFELTSYEQGEILKYSEVYFVGTINNKIIPRIECENHGYDDPHTDYLLVKRDHIAYRYEILSLLGKGSFGQVCECFDHKKKEKVAIKVIKNKPKFHQQARIEIKILQTMREYDPDDTKHIIRMKNYFIFRNHVCITFELISVNLYEFLRLNNFEGVSPSLIKCFAKQVLISLQYTKKLDIVHCDLKPENILLVNSQKAIIKLIDFGSSCFVLEKLHTYIQSRFYRAPEIILGIPYTPAIDMWSLGCILVELQTGQPLWPGESEFDQLLYIISTLGMPPQEIFPQACRKSLFFDGGTLKTMKLLCGKAIVPSGNSLSDVIKGCDSDFLGFIEKCLEWNPDKRLTPDEALNHPWVKNQKPSSKSSIISKKSP</sequence>
<feature type="region of interest" description="Disordered" evidence="12">
    <location>
        <begin position="483"/>
        <end position="508"/>
    </location>
</feature>
<dbReference type="InterPro" id="IPR042521">
    <property type="entry name" value="DYRK"/>
</dbReference>
<dbReference type="PANTHER" id="PTHR24058">
    <property type="entry name" value="DUAL SPECIFICITY PROTEIN KINASE"/>
    <property type="match status" value="1"/>
</dbReference>
<evidence type="ECO:0000256" key="4">
    <source>
        <dbReference type="ARBA" id="ARBA00022679"/>
    </source>
</evidence>
<comment type="caution">
    <text evidence="14">The sequence shown here is derived from an EMBL/GenBank/DDBJ whole genome shotgun (WGS) entry which is preliminary data.</text>
</comment>
<feature type="compositionally biased region" description="Low complexity" evidence="12">
    <location>
        <begin position="70"/>
        <end position="87"/>
    </location>
</feature>
<dbReference type="GO" id="GO:0004712">
    <property type="term" value="F:protein serine/threonine/tyrosine kinase activity"/>
    <property type="evidence" value="ECO:0007669"/>
    <property type="project" value="UniProtKB-EC"/>
</dbReference>
<dbReference type="PANTHER" id="PTHR24058:SF22">
    <property type="entry name" value="DUAL SPECIFICITY TYROSINE-PHOSPHORYLATION-REGULATED KINASE 4"/>
    <property type="match status" value="1"/>
</dbReference>
<dbReference type="PROSITE" id="PS50011">
    <property type="entry name" value="PROTEIN_KINASE_DOM"/>
    <property type="match status" value="1"/>
</dbReference>
<evidence type="ECO:0000256" key="8">
    <source>
        <dbReference type="ARBA" id="ARBA00049003"/>
    </source>
</evidence>
<dbReference type="InterPro" id="IPR011009">
    <property type="entry name" value="Kinase-like_dom_sf"/>
</dbReference>
<evidence type="ECO:0000256" key="5">
    <source>
        <dbReference type="ARBA" id="ARBA00022741"/>
    </source>
</evidence>
<feature type="compositionally biased region" description="Low complexity" evidence="12">
    <location>
        <begin position="495"/>
        <end position="508"/>
    </location>
</feature>
<dbReference type="Gene3D" id="3.30.200.20">
    <property type="entry name" value="Phosphorylase Kinase, domain 1"/>
    <property type="match status" value="1"/>
</dbReference>
<dbReference type="CDD" id="cd14210">
    <property type="entry name" value="PKc_DYRK"/>
    <property type="match status" value="1"/>
</dbReference>
<keyword evidence="15" id="KW-1185">Reference proteome</keyword>
<keyword evidence="5 11" id="KW-0547">Nucleotide-binding</keyword>
<dbReference type="GO" id="GO:0005524">
    <property type="term" value="F:ATP binding"/>
    <property type="evidence" value="ECO:0007669"/>
    <property type="project" value="UniProtKB-UniRule"/>
</dbReference>
<evidence type="ECO:0000256" key="3">
    <source>
        <dbReference type="ARBA" id="ARBA00022527"/>
    </source>
</evidence>
<feature type="binding site" evidence="11">
    <location>
        <position position="225"/>
    </location>
    <ligand>
        <name>ATP</name>
        <dbReference type="ChEBI" id="CHEBI:30616"/>
    </ligand>
</feature>
<evidence type="ECO:0000256" key="11">
    <source>
        <dbReference type="PROSITE-ProRule" id="PRU10141"/>
    </source>
</evidence>
<dbReference type="Gene3D" id="3.30.10.30">
    <property type="entry name" value="DYRK"/>
    <property type="match status" value="1"/>
</dbReference>
<feature type="compositionally biased region" description="Polar residues" evidence="12">
    <location>
        <begin position="20"/>
        <end position="38"/>
    </location>
</feature>
<dbReference type="SUPFAM" id="SSF56112">
    <property type="entry name" value="Protein kinase-like (PK-like)"/>
    <property type="match status" value="1"/>
</dbReference>
<dbReference type="Gene3D" id="1.10.510.10">
    <property type="entry name" value="Transferase(Phosphotransferase) domain 1"/>
    <property type="match status" value="1"/>
</dbReference>
<evidence type="ECO:0000256" key="2">
    <source>
        <dbReference type="ARBA" id="ARBA00013203"/>
    </source>
</evidence>
<dbReference type="Proteomes" id="UP000187209">
    <property type="component" value="Unassembled WGS sequence"/>
</dbReference>
<feature type="domain" description="Protein kinase" evidence="13">
    <location>
        <begin position="196"/>
        <end position="491"/>
    </location>
</feature>
<dbReference type="SMART" id="SM00220">
    <property type="entry name" value="S_TKc"/>
    <property type="match status" value="1"/>
</dbReference>
<evidence type="ECO:0000256" key="1">
    <source>
        <dbReference type="ARBA" id="ARBA00008867"/>
    </source>
</evidence>
<evidence type="ECO:0000313" key="15">
    <source>
        <dbReference type="Proteomes" id="UP000187209"/>
    </source>
</evidence>
<comment type="catalytic activity">
    <reaction evidence="9">
        <text>L-threonyl-[protein] + ATP = O-phospho-L-threonyl-[protein] + ADP + H(+)</text>
        <dbReference type="Rhea" id="RHEA:46608"/>
        <dbReference type="Rhea" id="RHEA-COMP:11060"/>
        <dbReference type="Rhea" id="RHEA-COMP:11605"/>
        <dbReference type="ChEBI" id="CHEBI:15378"/>
        <dbReference type="ChEBI" id="CHEBI:30013"/>
        <dbReference type="ChEBI" id="CHEBI:30616"/>
        <dbReference type="ChEBI" id="CHEBI:61977"/>
        <dbReference type="ChEBI" id="CHEBI:456216"/>
        <dbReference type="EC" id="2.7.12.1"/>
    </reaction>
</comment>
<feature type="region of interest" description="Disordered" evidence="12">
    <location>
        <begin position="1"/>
        <end position="87"/>
    </location>
</feature>
<dbReference type="GO" id="GO:0004674">
    <property type="term" value="F:protein serine/threonine kinase activity"/>
    <property type="evidence" value="ECO:0007669"/>
    <property type="project" value="UniProtKB-KW"/>
</dbReference>
<dbReference type="GO" id="GO:0005737">
    <property type="term" value="C:cytoplasm"/>
    <property type="evidence" value="ECO:0007669"/>
    <property type="project" value="TreeGrafter"/>
</dbReference>
<organism evidence="14 15">
    <name type="scientific">Stentor coeruleus</name>
    <dbReference type="NCBI Taxonomy" id="5963"/>
    <lineage>
        <taxon>Eukaryota</taxon>
        <taxon>Sar</taxon>
        <taxon>Alveolata</taxon>
        <taxon>Ciliophora</taxon>
        <taxon>Postciliodesmatophora</taxon>
        <taxon>Heterotrichea</taxon>
        <taxon>Heterotrichida</taxon>
        <taxon>Stentoridae</taxon>
        <taxon>Stentor</taxon>
    </lineage>
</organism>
<comment type="catalytic activity">
    <reaction evidence="10">
        <text>L-tyrosyl-[protein] + ATP = O-phospho-L-tyrosyl-[protein] + ADP + H(+)</text>
        <dbReference type="Rhea" id="RHEA:10596"/>
        <dbReference type="Rhea" id="RHEA-COMP:10136"/>
        <dbReference type="Rhea" id="RHEA-COMP:20101"/>
        <dbReference type="ChEBI" id="CHEBI:15378"/>
        <dbReference type="ChEBI" id="CHEBI:30616"/>
        <dbReference type="ChEBI" id="CHEBI:46858"/>
        <dbReference type="ChEBI" id="CHEBI:61978"/>
        <dbReference type="ChEBI" id="CHEBI:456216"/>
        <dbReference type="EC" id="2.7.12.1"/>
    </reaction>
</comment>
<evidence type="ECO:0000259" key="13">
    <source>
        <dbReference type="PROSITE" id="PS50011"/>
    </source>
</evidence>
<dbReference type="PROSITE" id="PS00107">
    <property type="entry name" value="PROTEIN_KINASE_ATP"/>
    <property type="match status" value="1"/>
</dbReference>
<dbReference type="EMBL" id="MPUH01000030">
    <property type="protein sequence ID" value="OMJ94187.1"/>
    <property type="molecule type" value="Genomic_DNA"/>
</dbReference>
<protein>
    <recommendedName>
        <fullName evidence="2">dual-specificity kinase</fullName>
        <ecNumber evidence="2">2.7.12.1</ecNumber>
    </recommendedName>
</protein>
<feature type="compositionally biased region" description="Basic and acidic residues" evidence="12">
    <location>
        <begin position="46"/>
        <end position="58"/>
    </location>
</feature>
<evidence type="ECO:0000256" key="9">
    <source>
        <dbReference type="ARBA" id="ARBA00049308"/>
    </source>
</evidence>
<dbReference type="FunFam" id="1.10.510.10:FF:000624">
    <property type="entry name" value="Mitogen-activated protein kinase"/>
    <property type="match status" value="1"/>
</dbReference>
<keyword evidence="6" id="KW-0418">Kinase</keyword>
<dbReference type="InterPro" id="IPR017441">
    <property type="entry name" value="Protein_kinase_ATP_BS"/>
</dbReference>
<dbReference type="InterPro" id="IPR050494">
    <property type="entry name" value="Ser_Thr_dual-spec_kinase"/>
</dbReference>
<proteinExistence type="inferred from homology"/>
<evidence type="ECO:0000313" key="14">
    <source>
        <dbReference type="EMBL" id="OMJ94187.1"/>
    </source>
</evidence>
<dbReference type="InterPro" id="IPR000719">
    <property type="entry name" value="Prot_kinase_dom"/>
</dbReference>
<evidence type="ECO:0000256" key="10">
    <source>
        <dbReference type="ARBA" id="ARBA00051680"/>
    </source>
</evidence>
<gene>
    <name evidence="14" type="ORF">SteCoe_2669</name>
</gene>
<accession>A0A1R2CYW1</accession>
<evidence type="ECO:0000256" key="7">
    <source>
        <dbReference type="ARBA" id="ARBA00022840"/>
    </source>
</evidence>
<dbReference type="PROSITE" id="PS00108">
    <property type="entry name" value="PROTEIN_KINASE_ST"/>
    <property type="match status" value="1"/>
</dbReference>
<keyword evidence="4" id="KW-0808">Transferase</keyword>
<keyword evidence="7 11" id="KW-0067">ATP-binding</keyword>
<dbReference type="GO" id="GO:0005856">
    <property type="term" value="C:cytoskeleton"/>
    <property type="evidence" value="ECO:0007669"/>
    <property type="project" value="TreeGrafter"/>
</dbReference>